<comment type="similarity">
    <text evidence="2">Belongs to the nematode receptor-like protein srd family.</text>
</comment>
<proteinExistence type="inferred from homology"/>
<organism evidence="7 8">
    <name type="scientific">Caenorhabditis auriculariae</name>
    <dbReference type="NCBI Taxonomy" id="2777116"/>
    <lineage>
        <taxon>Eukaryota</taxon>
        <taxon>Metazoa</taxon>
        <taxon>Ecdysozoa</taxon>
        <taxon>Nematoda</taxon>
        <taxon>Chromadorea</taxon>
        <taxon>Rhabditida</taxon>
        <taxon>Rhabditina</taxon>
        <taxon>Rhabditomorpha</taxon>
        <taxon>Rhabditoidea</taxon>
        <taxon>Rhabditidae</taxon>
        <taxon>Peloderinae</taxon>
        <taxon>Caenorhabditis</taxon>
    </lineage>
</organism>
<name>A0A8S1GXI9_9PELO</name>
<dbReference type="InterPro" id="IPR050920">
    <property type="entry name" value="Nematode_rcpt-like_delta"/>
</dbReference>
<accession>A0A8S1GXI9</accession>
<dbReference type="PANTHER" id="PTHR22945">
    <property type="entry name" value="SERPENTINE RECEPTOR, CLASS D DELTA"/>
    <property type="match status" value="1"/>
</dbReference>
<evidence type="ECO:0000313" key="7">
    <source>
        <dbReference type="EMBL" id="CAD6187901.1"/>
    </source>
</evidence>
<feature type="transmembrane region" description="Helical" evidence="6">
    <location>
        <begin position="111"/>
        <end position="131"/>
    </location>
</feature>
<feature type="transmembrane region" description="Helical" evidence="6">
    <location>
        <begin position="167"/>
        <end position="189"/>
    </location>
</feature>
<feature type="transmembrane region" description="Helical" evidence="6">
    <location>
        <begin position="264"/>
        <end position="286"/>
    </location>
</feature>
<dbReference type="Pfam" id="PF10317">
    <property type="entry name" value="7TM_GPCR_Srd"/>
    <property type="match status" value="1"/>
</dbReference>
<gene>
    <name evidence="7" type="ORF">CAUJ_LOCUS3820</name>
</gene>
<keyword evidence="8" id="KW-1185">Reference proteome</keyword>
<feature type="transmembrane region" description="Helical" evidence="6">
    <location>
        <begin position="26"/>
        <end position="50"/>
    </location>
</feature>
<evidence type="ECO:0000256" key="5">
    <source>
        <dbReference type="ARBA" id="ARBA00023136"/>
    </source>
</evidence>
<dbReference type="InterPro" id="IPR019421">
    <property type="entry name" value="7TM_GPCR_serpentine_rcpt_Srd"/>
</dbReference>
<keyword evidence="3 6" id="KW-0812">Transmembrane</keyword>
<feature type="transmembrane region" description="Helical" evidence="6">
    <location>
        <begin position="70"/>
        <end position="90"/>
    </location>
</feature>
<evidence type="ECO:0000256" key="1">
    <source>
        <dbReference type="ARBA" id="ARBA00004141"/>
    </source>
</evidence>
<comment type="caution">
    <text evidence="7">The sequence shown here is derived from an EMBL/GenBank/DDBJ whole genome shotgun (WGS) entry which is preliminary data.</text>
</comment>
<keyword evidence="4 6" id="KW-1133">Transmembrane helix</keyword>
<protein>
    <submittedName>
        <fullName evidence="7">Uncharacterized protein</fullName>
    </submittedName>
</protein>
<evidence type="ECO:0000256" key="6">
    <source>
        <dbReference type="SAM" id="Phobius"/>
    </source>
</evidence>
<feature type="transmembrane region" description="Helical" evidence="6">
    <location>
        <begin position="223"/>
        <end position="244"/>
    </location>
</feature>
<evidence type="ECO:0000256" key="2">
    <source>
        <dbReference type="ARBA" id="ARBA00009166"/>
    </source>
</evidence>
<dbReference type="EMBL" id="CAJGYM010000007">
    <property type="protein sequence ID" value="CAD6187901.1"/>
    <property type="molecule type" value="Genomic_DNA"/>
</dbReference>
<reference evidence="7" key="1">
    <citation type="submission" date="2020-10" db="EMBL/GenBank/DDBJ databases">
        <authorList>
            <person name="Kikuchi T."/>
        </authorList>
    </citation>
    <scope>NUCLEOTIDE SEQUENCE</scope>
    <source>
        <strain evidence="7">NKZ352</strain>
    </source>
</reference>
<dbReference type="AlphaFoldDB" id="A0A8S1GXI9"/>
<dbReference type="OrthoDB" id="5865968at2759"/>
<dbReference type="Proteomes" id="UP000835052">
    <property type="component" value="Unassembled WGS sequence"/>
</dbReference>
<dbReference type="GO" id="GO:0016020">
    <property type="term" value="C:membrane"/>
    <property type="evidence" value="ECO:0007669"/>
    <property type="project" value="UniProtKB-SubCell"/>
</dbReference>
<comment type="subcellular location">
    <subcellularLocation>
        <location evidence="1">Membrane</location>
        <topology evidence="1">Multi-pass membrane protein</topology>
    </subcellularLocation>
</comment>
<dbReference type="PANTHER" id="PTHR22945:SF40">
    <property type="entry name" value="SERPENTINE RECEPTOR, CLASS D (DELTA)-RELATED"/>
    <property type="match status" value="1"/>
</dbReference>
<evidence type="ECO:0000256" key="3">
    <source>
        <dbReference type="ARBA" id="ARBA00022692"/>
    </source>
</evidence>
<evidence type="ECO:0000256" key="4">
    <source>
        <dbReference type="ARBA" id="ARBA00022989"/>
    </source>
</evidence>
<keyword evidence="5 6" id="KW-0472">Membrane</keyword>
<evidence type="ECO:0000313" key="8">
    <source>
        <dbReference type="Proteomes" id="UP000835052"/>
    </source>
</evidence>
<sequence>MASTSNITLLYLIKHHSPQAFKDYRILLANTYITQLMVIITTCCMQQRFLEANNTMGLLPIGPVRYLGPSASFAFYNFYNGCQVNVLWSLMLSMHFRRSLIKMKGVTRKQLVRNLVVCYIASLNLLLSPYIPAVDFEHVTKRVIEAYPEYRLEFYGPIGGFTSTSDLIYTFNTAILLSSMVYPLLIFYWRSKILQTLDQSQSFSAKTVESTKRMIHALTFQSMLILLAYSTTSIYFITIQVTGIEGTLRMMSQITKRGFTIMEYLHLALASFPCLADPLSTIYFVAPYRLWVEKKVLRIRHAKKTTSDTNSSLHVSRISNTL</sequence>